<evidence type="ECO:0000313" key="2">
    <source>
        <dbReference type="WBParaSite" id="ES5_v2.g18325.t1"/>
    </source>
</evidence>
<protein>
    <submittedName>
        <fullName evidence="2">Kunitz/Bovine pancreatic trypsin inhibitor domain protein</fullName>
    </submittedName>
</protein>
<dbReference type="Proteomes" id="UP000887579">
    <property type="component" value="Unplaced"/>
</dbReference>
<proteinExistence type="predicted"/>
<evidence type="ECO:0000313" key="1">
    <source>
        <dbReference type="Proteomes" id="UP000887579"/>
    </source>
</evidence>
<reference evidence="2" key="1">
    <citation type="submission" date="2022-11" db="UniProtKB">
        <authorList>
            <consortium name="WormBaseParasite"/>
        </authorList>
    </citation>
    <scope>IDENTIFICATION</scope>
</reference>
<accession>A0AC34FLT6</accession>
<name>A0AC34FLT6_9BILA</name>
<dbReference type="WBParaSite" id="ES5_v2.g18325.t1">
    <property type="protein sequence ID" value="ES5_v2.g18325.t1"/>
    <property type="gene ID" value="ES5_v2.g18325"/>
</dbReference>
<organism evidence="1 2">
    <name type="scientific">Panagrolaimus sp. ES5</name>
    <dbReference type="NCBI Taxonomy" id="591445"/>
    <lineage>
        <taxon>Eukaryota</taxon>
        <taxon>Metazoa</taxon>
        <taxon>Ecdysozoa</taxon>
        <taxon>Nematoda</taxon>
        <taxon>Chromadorea</taxon>
        <taxon>Rhabditida</taxon>
        <taxon>Tylenchina</taxon>
        <taxon>Panagrolaimomorpha</taxon>
        <taxon>Panagrolaimoidea</taxon>
        <taxon>Panagrolaimidae</taxon>
        <taxon>Panagrolaimus</taxon>
    </lineage>
</organism>
<sequence length="304" mass="33697">MNCTDKGYFELTQCFEKYCVCVDPMTGHEADGTRTFSNRILPTCGPCFIKVAKDISSSGITDRLPICDSANGKYFAKQCHGSRCTCVDPETGNVEKRGGFELSCEHEEQTKIEFSIDSPVTGKKLEQIPLASPTCGLSKDRGHSCANGQPKTMWYYDTTVYQCLAFRYEGCGGNKNRFNSINECWNSCVFQDFGGCSGMKTPLKDSKGETVICRSKGNGNSQECPDGYKCNHLPFFSICCEQKNEDLFRENTSPKCGPNQTLPVTFHAAGITMNLLGKKCTDKFCPENTECKQLQIFAHCCPKP</sequence>